<dbReference type="GO" id="GO:0005577">
    <property type="term" value="C:fibrinogen complex"/>
    <property type="evidence" value="ECO:0007669"/>
    <property type="project" value="TreeGrafter"/>
</dbReference>
<dbReference type="SMART" id="SM00186">
    <property type="entry name" value="FBG"/>
    <property type="match status" value="1"/>
</dbReference>
<dbReference type="GO" id="GO:0030674">
    <property type="term" value="F:protein-macromolecule adaptor activity"/>
    <property type="evidence" value="ECO:0007669"/>
    <property type="project" value="TreeGrafter"/>
</dbReference>
<dbReference type="GO" id="GO:0005201">
    <property type="term" value="F:extracellular matrix structural constituent"/>
    <property type="evidence" value="ECO:0007669"/>
    <property type="project" value="TreeGrafter"/>
</dbReference>
<dbReference type="InterPro" id="IPR014716">
    <property type="entry name" value="Fibrinogen_a/b/g_C_1"/>
</dbReference>
<evidence type="ECO:0000313" key="6">
    <source>
        <dbReference type="Proteomes" id="UP001460270"/>
    </source>
</evidence>
<evidence type="ECO:0000256" key="2">
    <source>
        <dbReference type="ARBA" id="ARBA00022525"/>
    </source>
</evidence>
<sequence>MHKITARGTHVLLVEMEDFEGNKASARYSSFSVGPECEQYKLTVSGFTDGGAGDSLTYHNNMKFSTFDKDQDTWPNNCAKSYLGGFWYKDCHSTNPTGLYRWGADSTIHATGMFWNTWRGVNYSLKSISFKIRLVK</sequence>
<comment type="subcellular location">
    <subcellularLocation>
        <location evidence="1">Secreted</location>
    </subcellularLocation>
</comment>
<evidence type="ECO:0000256" key="3">
    <source>
        <dbReference type="ARBA" id="ARBA00023157"/>
    </source>
</evidence>
<dbReference type="AlphaFoldDB" id="A0AAW0MSI0"/>
<protein>
    <recommendedName>
        <fullName evidence="4">Fibrinogen C-terminal domain-containing protein</fullName>
    </recommendedName>
</protein>
<dbReference type="PANTHER" id="PTHR47221">
    <property type="entry name" value="FIBRINOGEN ALPHA CHAIN"/>
    <property type="match status" value="1"/>
</dbReference>
<dbReference type="EMBL" id="JBBPFD010000021">
    <property type="protein sequence ID" value="KAK7882299.1"/>
    <property type="molecule type" value="Genomic_DNA"/>
</dbReference>
<dbReference type="PANTHER" id="PTHR47221:SF7">
    <property type="entry name" value="FIBRINOGEN BETA CHAIN"/>
    <property type="match status" value="1"/>
</dbReference>
<dbReference type="SUPFAM" id="SSF56496">
    <property type="entry name" value="Fibrinogen C-terminal domain-like"/>
    <property type="match status" value="1"/>
</dbReference>
<dbReference type="GO" id="GO:0070527">
    <property type="term" value="P:platelet aggregation"/>
    <property type="evidence" value="ECO:0007669"/>
    <property type="project" value="TreeGrafter"/>
</dbReference>
<gene>
    <name evidence="5" type="ORF">WMY93_028473</name>
</gene>
<dbReference type="InterPro" id="IPR002181">
    <property type="entry name" value="Fibrinogen_a/b/g_C_dom"/>
</dbReference>
<comment type="caution">
    <text evidence="5">The sequence shown here is derived from an EMBL/GenBank/DDBJ whole genome shotgun (WGS) entry which is preliminary data.</text>
</comment>
<accession>A0AAW0MSI0</accession>
<organism evidence="5 6">
    <name type="scientific">Mugilogobius chulae</name>
    <name type="common">yellowstripe goby</name>
    <dbReference type="NCBI Taxonomy" id="88201"/>
    <lineage>
        <taxon>Eukaryota</taxon>
        <taxon>Metazoa</taxon>
        <taxon>Chordata</taxon>
        <taxon>Craniata</taxon>
        <taxon>Vertebrata</taxon>
        <taxon>Euteleostomi</taxon>
        <taxon>Actinopterygii</taxon>
        <taxon>Neopterygii</taxon>
        <taxon>Teleostei</taxon>
        <taxon>Neoteleostei</taxon>
        <taxon>Acanthomorphata</taxon>
        <taxon>Gobiaria</taxon>
        <taxon>Gobiiformes</taxon>
        <taxon>Gobioidei</taxon>
        <taxon>Gobiidae</taxon>
        <taxon>Gobionellinae</taxon>
        <taxon>Mugilogobius</taxon>
    </lineage>
</organism>
<keyword evidence="3" id="KW-1015">Disulfide bond</keyword>
<feature type="domain" description="Fibrinogen C-terminal" evidence="4">
    <location>
        <begin position="1"/>
        <end position="136"/>
    </location>
</feature>
<proteinExistence type="predicted"/>
<dbReference type="GO" id="GO:0042730">
    <property type="term" value="P:fibrinolysis"/>
    <property type="evidence" value="ECO:0007669"/>
    <property type="project" value="TreeGrafter"/>
</dbReference>
<dbReference type="GO" id="GO:0072377">
    <property type="term" value="P:blood coagulation, common pathway"/>
    <property type="evidence" value="ECO:0007669"/>
    <property type="project" value="TreeGrafter"/>
</dbReference>
<keyword evidence="2" id="KW-0964">Secreted</keyword>
<dbReference type="Proteomes" id="UP001460270">
    <property type="component" value="Unassembled WGS sequence"/>
</dbReference>
<name>A0AAW0MSI0_9GOBI</name>
<dbReference type="GO" id="GO:0034116">
    <property type="term" value="P:positive regulation of heterotypic cell-cell adhesion"/>
    <property type="evidence" value="ECO:0007669"/>
    <property type="project" value="TreeGrafter"/>
</dbReference>
<evidence type="ECO:0000259" key="4">
    <source>
        <dbReference type="PROSITE" id="PS51406"/>
    </source>
</evidence>
<dbReference type="InterPro" id="IPR037579">
    <property type="entry name" value="FIB_ANG-like"/>
</dbReference>
<keyword evidence="6" id="KW-1185">Reference proteome</keyword>
<reference evidence="6" key="1">
    <citation type="submission" date="2024-04" db="EMBL/GenBank/DDBJ databases">
        <title>Salinicola lusitanus LLJ914,a marine bacterium isolated from the Okinawa Trough.</title>
        <authorList>
            <person name="Li J."/>
        </authorList>
    </citation>
    <scope>NUCLEOTIDE SEQUENCE [LARGE SCALE GENOMIC DNA]</scope>
</reference>
<dbReference type="Gene3D" id="3.90.215.10">
    <property type="entry name" value="Gamma Fibrinogen, chain A, domain 1"/>
    <property type="match status" value="1"/>
</dbReference>
<dbReference type="InterPro" id="IPR036056">
    <property type="entry name" value="Fibrinogen-like_C"/>
</dbReference>
<dbReference type="PROSITE" id="PS51406">
    <property type="entry name" value="FIBRINOGEN_C_2"/>
    <property type="match status" value="1"/>
</dbReference>
<evidence type="ECO:0000313" key="5">
    <source>
        <dbReference type="EMBL" id="KAK7882299.1"/>
    </source>
</evidence>
<dbReference type="Pfam" id="PF00147">
    <property type="entry name" value="Fibrinogen_C"/>
    <property type="match status" value="1"/>
</dbReference>
<evidence type="ECO:0000256" key="1">
    <source>
        <dbReference type="ARBA" id="ARBA00004613"/>
    </source>
</evidence>